<evidence type="ECO:0000256" key="1">
    <source>
        <dbReference type="SAM" id="Phobius"/>
    </source>
</evidence>
<name>A0ABR8PFP4_9BACL</name>
<proteinExistence type="predicted"/>
<sequence length="142" mass="15863">MNGKIDINENLIKLKGKNYDVTQLSPEEYESLLKYTPGIINAIKGIGELGLKSQEKAYSTIEKAIDIFSDQLKNPNLSDEARDKLNDRIERMVEKSYQKDSEYKKWTIAVVGTVVGTVGGGIALSKSPEMRKTALKLLTKIK</sequence>
<comment type="caution">
    <text evidence="2">The sequence shown here is derived from an EMBL/GenBank/DDBJ whole genome shotgun (WGS) entry which is preliminary data.</text>
</comment>
<feature type="transmembrane region" description="Helical" evidence="1">
    <location>
        <begin position="106"/>
        <end position="124"/>
    </location>
</feature>
<reference evidence="2 3" key="1">
    <citation type="submission" date="2020-08" db="EMBL/GenBank/DDBJ databases">
        <title>A Genomic Blueprint of the Chicken Gut Microbiome.</title>
        <authorList>
            <person name="Gilroy R."/>
            <person name="Ravi A."/>
            <person name="Getino M."/>
            <person name="Pursley I."/>
            <person name="Horton D.L."/>
            <person name="Alikhan N.-F."/>
            <person name="Baker D."/>
            <person name="Gharbi K."/>
            <person name="Hall N."/>
            <person name="Watson M."/>
            <person name="Adriaenssens E.M."/>
            <person name="Foster-Nyarko E."/>
            <person name="Jarju S."/>
            <person name="Secka A."/>
            <person name="Antonio M."/>
            <person name="Oren A."/>
            <person name="Chaudhuri R."/>
            <person name="La Ragione R.M."/>
            <person name="Hildebrand F."/>
            <person name="Pallen M.J."/>
        </authorList>
    </citation>
    <scope>NUCLEOTIDE SEQUENCE [LARGE SCALE GENOMIC DNA]</scope>
    <source>
        <strain evidence="2 3">Sa3CUA8</strain>
    </source>
</reference>
<evidence type="ECO:0000313" key="2">
    <source>
        <dbReference type="EMBL" id="MBD7906988.1"/>
    </source>
</evidence>
<dbReference type="RefSeq" id="WP_191688128.1">
    <property type="nucleotide sequence ID" value="NZ_JACSQY010000001.1"/>
</dbReference>
<keyword evidence="1" id="KW-1133">Transmembrane helix</keyword>
<dbReference type="EMBL" id="JACSQY010000001">
    <property type="protein sequence ID" value="MBD7906988.1"/>
    <property type="molecule type" value="Genomic_DNA"/>
</dbReference>
<dbReference type="Proteomes" id="UP000659496">
    <property type="component" value="Unassembled WGS sequence"/>
</dbReference>
<protein>
    <submittedName>
        <fullName evidence="2">Uncharacterized protein</fullName>
    </submittedName>
</protein>
<accession>A0ABR8PFP4</accession>
<gene>
    <name evidence="2" type="ORF">H9659_01410</name>
</gene>
<keyword evidence="1" id="KW-0812">Transmembrane</keyword>
<evidence type="ECO:0000313" key="3">
    <source>
        <dbReference type="Proteomes" id="UP000659496"/>
    </source>
</evidence>
<keyword evidence="1" id="KW-0472">Membrane</keyword>
<organism evidence="2 3">
    <name type="scientific">Sporosarcina gallistercoris</name>
    <dbReference type="NCBI Taxonomy" id="2762245"/>
    <lineage>
        <taxon>Bacteria</taxon>
        <taxon>Bacillati</taxon>
        <taxon>Bacillota</taxon>
        <taxon>Bacilli</taxon>
        <taxon>Bacillales</taxon>
        <taxon>Caryophanaceae</taxon>
        <taxon>Sporosarcina</taxon>
    </lineage>
</organism>
<keyword evidence="3" id="KW-1185">Reference proteome</keyword>